<dbReference type="CDD" id="cd03293">
    <property type="entry name" value="ABC_NrtD_SsuB_transporters"/>
    <property type="match status" value="1"/>
</dbReference>
<dbReference type="Proteomes" id="UP000243904">
    <property type="component" value="Chromosome I"/>
</dbReference>
<sequence>MLRINDVSKRFVGRDKITTAIEGVTLDVAAGEFITLVGPSGCGKSTILNIISGLMPATEGETIVDGKILRGVTRDVGYVTQQPNLMPWRNLIDNVSFPLEIDGVSRPERYRRARELIRLVGLEGFEGAYPNELSGGMRQRANIVRTMIYEPKVILMDEPFGPLDAQTRVVLQDLLLNLWTRTGVTIVFITHDLQEAIGLGDRVVLLSARPGRVARIEQVPLPRPRDVFKMHDSREFRELYDRLWLELERQVKGSHV</sequence>
<comment type="function">
    <text evidence="5">Involved in beta-(1--&gt;2)glucan export. Transmembrane domains (TMD) form a pore in the inner membrane and the ATP-binding domain (NBD) is responsible for energy generation.</text>
</comment>
<dbReference type="EMBL" id="LT629750">
    <property type="protein sequence ID" value="SDT58135.1"/>
    <property type="molecule type" value="Genomic_DNA"/>
</dbReference>
<dbReference type="Pfam" id="PF00005">
    <property type="entry name" value="ABC_tran"/>
    <property type="match status" value="1"/>
</dbReference>
<comment type="similarity">
    <text evidence="1">Belongs to the ABC transporter superfamily.</text>
</comment>
<keyword evidence="8" id="KW-1185">Reference proteome</keyword>
<dbReference type="InterPro" id="IPR003593">
    <property type="entry name" value="AAA+_ATPase"/>
</dbReference>
<evidence type="ECO:0000259" key="6">
    <source>
        <dbReference type="PROSITE" id="PS50893"/>
    </source>
</evidence>
<dbReference type="InterPro" id="IPR003439">
    <property type="entry name" value="ABC_transporter-like_ATP-bd"/>
</dbReference>
<accession>A0A1H2BIP9</accession>
<dbReference type="RefSeq" id="WP_100387064.1">
    <property type="nucleotide sequence ID" value="NZ_LT629750.1"/>
</dbReference>
<evidence type="ECO:0000256" key="3">
    <source>
        <dbReference type="ARBA" id="ARBA00022741"/>
    </source>
</evidence>
<dbReference type="PROSITE" id="PS00211">
    <property type="entry name" value="ABC_TRANSPORTER_1"/>
    <property type="match status" value="1"/>
</dbReference>
<dbReference type="SMART" id="SM00382">
    <property type="entry name" value="AAA"/>
    <property type="match status" value="1"/>
</dbReference>
<evidence type="ECO:0000256" key="1">
    <source>
        <dbReference type="ARBA" id="ARBA00005417"/>
    </source>
</evidence>
<keyword evidence="3" id="KW-0547">Nucleotide-binding</keyword>
<evidence type="ECO:0000313" key="8">
    <source>
        <dbReference type="Proteomes" id="UP000243904"/>
    </source>
</evidence>
<gene>
    <name evidence="7" type="ORF">SAMN05444158_7225</name>
</gene>
<evidence type="ECO:0000313" key="7">
    <source>
        <dbReference type="EMBL" id="SDT58135.1"/>
    </source>
</evidence>
<dbReference type="GO" id="GO:0005524">
    <property type="term" value="F:ATP binding"/>
    <property type="evidence" value="ECO:0007669"/>
    <property type="project" value="UniProtKB-KW"/>
</dbReference>
<dbReference type="PROSITE" id="PS50893">
    <property type="entry name" value="ABC_TRANSPORTER_2"/>
    <property type="match status" value="1"/>
</dbReference>
<name>A0A1H2BIP9_9BRAD</name>
<protein>
    <submittedName>
        <fullName evidence="7">NitT/TauT family transport system ATP-binding protein</fullName>
    </submittedName>
</protein>
<dbReference type="InterPro" id="IPR050166">
    <property type="entry name" value="ABC_transporter_ATP-bind"/>
</dbReference>
<evidence type="ECO:0000256" key="4">
    <source>
        <dbReference type="ARBA" id="ARBA00022840"/>
    </source>
</evidence>
<dbReference type="GO" id="GO:0016887">
    <property type="term" value="F:ATP hydrolysis activity"/>
    <property type="evidence" value="ECO:0007669"/>
    <property type="project" value="InterPro"/>
</dbReference>
<dbReference type="PANTHER" id="PTHR42788">
    <property type="entry name" value="TAURINE IMPORT ATP-BINDING PROTEIN-RELATED"/>
    <property type="match status" value="1"/>
</dbReference>
<keyword evidence="4 7" id="KW-0067">ATP-binding</keyword>
<evidence type="ECO:0000256" key="5">
    <source>
        <dbReference type="ARBA" id="ARBA00024722"/>
    </source>
</evidence>
<dbReference type="SUPFAM" id="SSF52540">
    <property type="entry name" value="P-loop containing nucleoside triphosphate hydrolases"/>
    <property type="match status" value="1"/>
</dbReference>
<dbReference type="InterPro" id="IPR017871">
    <property type="entry name" value="ABC_transporter-like_CS"/>
</dbReference>
<feature type="domain" description="ABC transporter" evidence="6">
    <location>
        <begin position="2"/>
        <end position="233"/>
    </location>
</feature>
<proteinExistence type="inferred from homology"/>
<evidence type="ECO:0000256" key="2">
    <source>
        <dbReference type="ARBA" id="ARBA00022448"/>
    </source>
</evidence>
<dbReference type="InterPro" id="IPR027417">
    <property type="entry name" value="P-loop_NTPase"/>
</dbReference>
<reference evidence="8" key="1">
    <citation type="submission" date="2016-10" db="EMBL/GenBank/DDBJ databases">
        <authorList>
            <person name="Varghese N."/>
            <person name="Submissions S."/>
        </authorList>
    </citation>
    <scope>NUCLEOTIDE SEQUENCE [LARGE SCALE GENOMIC DNA]</scope>
    <source>
        <strain evidence="8">GAS369</strain>
    </source>
</reference>
<dbReference type="Gene3D" id="3.40.50.300">
    <property type="entry name" value="P-loop containing nucleotide triphosphate hydrolases"/>
    <property type="match status" value="1"/>
</dbReference>
<dbReference type="AlphaFoldDB" id="A0A1H2BIP9"/>
<dbReference type="PANTHER" id="PTHR42788:SF13">
    <property type="entry name" value="ALIPHATIC SULFONATES IMPORT ATP-BINDING PROTEIN SSUB"/>
    <property type="match status" value="1"/>
</dbReference>
<organism evidence="7 8">
    <name type="scientific">Bradyrhizobium canariense</name>
    <dbReference type="NCBI Taxonomy" id="255045"/>
    <lineage>
        <taxon>Bacteria</taxon>
        <taxon>Pseudomonadati</taxon>
        <taxon>Pseudomonadota</taxon>
        <taxon>Alphaproteobacteria</taxon>
        <taxon>Hyphomicrobiales</taxon>
        <taxon>Nitrobacteraceae</taxon>
        <taxon>Bradyrhizobium</taxon>
    </lineage>
</organism>
<keyword evidence="2" id="KW-0813">Transport</keyword>